<name>A0A2G5U339_9PELO</name>
<accession>A0A2G5U339</accession>
<protein>
    <submittedName>
        <fullName evidence="1">Uncharacterized protein</fullName>
    </submittedName>
</protein>
<comment type="caution">
    <text evidence="1">The sequence shown here is derived from an EMBL/GenBank/DDBJ whole genome shotgun (WGS) entry which is preliminary data.</text>
</comment>
<dbReference type="EMBL" id="PDUG01000004">
    <property type="protein sequence ID" value="PIC33960.1"/>
    <property type="molecule type" value="Genomic_DNA"/>
</dbReference>
<reference evidence="2" key="1">
    <citation type="submission" date="2017-10" db="EMBL/GenBank/DDBJ databases">
        <title>Rapid genome shrinkage in a self-fertile nematode reveals novel sperm competition proteins.</title>
        <authorList>
            <person name="Yin D."/>
            <person name="Schwarz E.M."/>
            <person name="Thomas C.G."/>
            <person name="Felde R.L."/>
            <person name="Korf I.F."/>
            <person name="Cutter A.D."/>
            <person name="Schartner C.M."/>
            <person name="Ralston E.J."/>
            <person name="Meyer B.J."/>
            <person name="Haag E.S."/>
        </authorList>
    </citation>
    <scope>NUCLEOTIDE SEQUENCE [LARGE SCALE GENOMIC DNA]</scope>
    <source>
        <strain evidence="2">JU1422</strain>
    </source>
</reference>
<evidence type="ECO:0000313" key="2">
    <source>
        <dbReference type="Proteomes" id="UP000230233"/>
    </source>
</evidence>
<dbReference type="Proteomes" id="UP000230233">
    <property type="component" value="Chromosome IV"/>
</dbReference>
<keyword evidence="2" id="KW-1185">Reference proteome</keyword>
<sequence>MKHFTQKRFEKGKHRRSANHTYLTIKSNRECAHRVRPMHESEKGGKWCYQTMFYVCFVLTDITDKKVRTNKIDTYVSSFYRVVSSCGLRNRRCATQQPSSLG</sequence>
<proteinExistence type="predicted"/>
<gene>
    <name evidence="1" type="primary">Cnig_chr_IV.g13754</name>
    <name evidence="1" type="ORF">B9Z55_013754</name>
</gene>
<dbReference type="AlphaFoldDB" id="A0A2G5U339"/>
<organism evidence="1 2">
    <name type="scientific">Caenorhabditis nigoni</name>
    <dbReference type="NCBI Taxonomy" id="1611254"/>
    <lineage>
        <taxon>Eukaryota</taxon>
        <taxon>Metazoa</taxon>
        <taxon>Ecdysozoa</taxon>
        <taxon>Nematoda</taxon>
        <taxon>Chromadorea</taxon>
        <taxon>Rhabditida</taxon>
        <taxon>Rhabditina</taxon>
        <taxon>Rhabditomorpha</taxon>
        <taxon>Rhabditoidea</taxon>
        <taxon>Rhabditidae</taxon>
        <taxon>Peloderinae</taxon>
        <taxon>Caenorhabditis</taxon>
    </lineage>
</organism>
<evidence type="ECO:0000313" key="1">
    <source>
        <dbReference type="EMBL" id="PIC33960.1"/>
    </source>
</evidence>